<dbReference type="Proteomes" id="UP000838756">
    <property type="component" value="Unassembled WGS sequence"/>
</dbReference>
<dbReference type="SMART" id="SM00271">
    <property type="entry name" value="DnaJ"/>
    <property type="match status" value="1"/>
</dbReference>
<dbReference type="GO" id="GO:0051087">
    <property type="term" value="F:protein-folding chaperone binding"/>
    <property type="evidence" value="ECO:0007669"/>
    <property type="project" value="TreeGrafter"/>
</dbReference>
<proteinExistence type="predicted"/>
<organism evidence="5 6">
    <name type="scientific">Pararge aegeria aegeria</name>
    <dbReference type="NCBI Taxonomy" id="348720"/>
    <lineage>
        <taxon>Eukaryota</taxon>
        <taxon>Metazoa</taxon>
        <taxon>Ecdysozoa</taxon>
        <taxon>Arthropoda</taxon>
        <taxon>Hexapoda</taxon>
        <taxon>Insecta</taxon>
        <taxon>Pterygota</taxon>
        <taxon>Neoptera</taxon>
        <taxon>Endopterygota</taxon>
        <taxon>Lepidoptera</taxon>
        <taxon>Glossata</taxon>
        <taxon>Ditrysia</taxon>
        <taxon>Papilionoidea</taxon>
        <taxon>Nymphalidae</taxon>
        <taxon>Satyrinae</taxon>
        <taxon>Satyrini</taxon>
        <taxon>Parargina</taxon>
        <taxon>Pararge</taxon>
    </lineage>
</organism>
<dbReference type="GO" id="GO:0051787">
    <property type="term" value="F:misfolded protein binding"/>
    <property type="evidence" value="ECO:0007669"/>
    <property type="project" value="TreeGrafter"/>
</dbReference>
<dbReference type="InterPro" id="IPR036869">
    <property type="entry name" value="J_dom_sf"/>
</dbReference>
<dbReference type="Pfam" id="PF00226">
    <property type="entry name" value="DnaJ"/>
    <property type="match status" value="1"/>
</dbReference>
<dbReference type="PRINTS" id="PR00625">
    <property type="entry name" value="JDOMAIN"/>
</dbReference>
<comment type="subcellular location">
    <subcellularLocation>
        <location evidence="1">Endoplasmic reticulum</location>
    </subcellularLocation>
</comment>
<evidence type="ECO:0000313" key="6">
    <source>
        <dbReference type="Proteomes" id="UP000838756"/>
    </source>
</evidence>
<dbReference type="SUPFAM" id="SSF46565">
    <property type="entry name" value="Chaperone J-domain"/>
    <property type="match status" value="1"/>
</dbReference>
<dbReference type="GO" id="GO:0034975">
    <property type="term" value="P:protein folding in endoplasmic reticulum"/>
    <property type="evidence" value="ECO:0007669"/>
    <property type="project" value="TreeGrafter"/>
</dbReference>
<sequence>MSGNRGKNSSTTASNSLVTELLHLVVSNTSRSANKQEIVKAYRKAAQKWHPDNFQGDEKKIAEKKFIDVAAAKEVLTDPDKRAQFDAGSDPLDPEAARGFQGNPFQHFQHGSPFQFKFHFN</sequence>
<dbReference type="OrthoDB" id="1726119at2759"/>
<dbReference type="PROSITE" id="PS50076">
    <property type="entry name" value="DNAJ_2"/>
    <property type="match status" value="1"/>
</dbReference>
<dbReference type="InterPro" id="IPR001623">
    <property type="entry name" value="DnaJ_domain"/>
</dbReference>
<keyword evidence="6" id="KW-1185">Reference proteome</keyword>
<dbReference type="PANTHER" id="PTHR44140">
    <property type="entry name" value="LD25575P"/>
    <property type="match status" value="1"/>
</dbReference>
<gene>
    <name evidence="5" type="primary">jg15768</name>
    <name evidence="5" type="ORF">PAEG_LOCUS14602</name>
</gene>
<evidence type="ECO:0000256" key="1">
    <source>
        <dbReference type="ARBA" id="ARBA00004240"/>
    </source>
</evidence>
<reference evidence="5" key="1">
    <citation type="submission" date="2022-03" db="EMBL/GenBank/DDBJ databases">
        <authorList>
            <person name="Lindestad O."/>
        </authorList>
    </citation>
    <scope>NUCLEOTIDE SEQUENCE</scope>
</reference>
<protein>
    <submittedName>
        <fullName evidence="5">Jg15768 protein</fullName>
    </submittedName>
</protein>
<feature type="domain" description="J" evidence="4">
    <location>
        <begin position="17"/>
        <end position="89"/>
    </location>
</feature>
<dbReference type="AlphaFoldDB" id="A0A8S4RHV4"/>
<keyword evidence="2" id="KW-0732">Signal</keyword>
<dbReference type="Gene3D" id="1.10.287.110">
    <property type="entry name" value="DnaJ domain"/>
    <property type="match status" value="1"/>
</dbReference>
<evidence type="ECO:0000256" key="2">
    <source>
        <dbReference type="ARBA" id="ARBA00022729"/>
    </source>
</evidence>
<evidence type="ECO:0000259" key="4">
    <source>
        <dbReference type="PROSITE" id="PS50076"/>
    </source>
</evidence>
<dbReference type="InterPro" id="IPR051727">
    <property type="entry name" value="DnaJ_C3_Co-chaperones"/>
</dbReference>
<evidence type="ECO:0000256" key="3">
    <source>
        <dbReference type="ARBA" id="ARBA00022824"/>
    </source>
</evidence>
<comment type="caution">
    <text evidence="5">The sequence shown here is derived from an EMBL/GenBank/DDBJ whole genome shotgun (WGS) entry which is preliminary data.</text>
</comment>
<evidence type="ECO:0000313" key="5">
    <source>
        <dbReference type="EMBL" id="CAH2237307.1"/>
    </source>
</evidence>
<dbReference type="PANTHER" id="PTHR44140:SF2">
    <property type="entry name" value="LD25575P"/>
    <property type="match status" value="1"/>
</dbReference>
<name>A0A8S4RHV4_9NEOP</name>
<dbReference type="CDD" id="cd06257">
    <property type="entry name" value="DnaJ"/>
    <property type="match status" value="1"/>
</dbReference>
<accession>A0A8S4RHV4</accession>
<dbReference type="GO" id="GO:0005783">
    <property type="term" value="C:endoplasmic reticulum"/>
    <property type="evidence" value="ECO:0007669"/>
    <property type="project" value="UniProtKB-SubCell"/>
</dbReference>
<keyword evidence="3" id="KW-0256">Endoplasmic reticulum</keyword>
<dbReference type="EMBL" id="CAKXAJ010025257">
    <property type="protein sequence ID" value="CAH2237307.1"/>
    <property type="molecule type" value="Genomic_DNA"/>
</dbReference>